<keyword evidence="3" id="KW-1185">Reference proteome</keyword>
<dbReference type="EMBL" id="JAMKFB020000556">
    <property type="protein sequence ID" value="KAL0149000.1"/>
    <property type="molecule type" value="Genomic_DNA"/>
</dbReference>
<organism evidence="2 3">
    <name type="scientific">Cirrhinus mrigala</name>
    <name type="common">Mrigala</name>
    <dbReference type="NCBI Taxonomy" id="683832"/>
    <lineage>
        <taxon>Eukaryota</taxon>
        <taxon>Metazoa</taxon>
        <taxon>Chordata</taxon>
        <taxon>Craniata</taxon>
        <taxon>Vertebrata</taxon>
        <taxon>Euteleostomi</taxon>
        <taxon>Actinopterygii</taxon>
        <taxon>Neopterygii</taxon>
        <taxon>Teleostei</taxon>
        <taxon>Ostariophysi</taxon>
        <taxon>Cypriniformes</taxon>
        <taxon>Cyprinidae</taxon>
        <taxon>Labeoninae</taxon>
        <taxon>Labeonini</taxon>
        <taxon>Cirrhinus</taxon>
    </lineage>
</organism>
<evidence type="ECO:0000256" key="1">
    <source>
        <dbReference type="SAM" id="MobiDB-lite"/>
    </source>
</evidence>
<evidence type="ECO:0000313" key="2">
    <source>
        <dbReference type="EMBL" id="KAL0149000.1"/>
    </source>
</evidence>
<comment type="caution">
    <text evidence="2">The sequence shown here is derived from an EMBL/GenBank/DDBJ whole genome shotgun (WGS) entry which is preliminary data.</text>
</comment>
<feature type="region of interest" description="Disordered" evidence="1">
    <location>
        <begin position="198"/>
        <end position="221"/>
    </location>
</feature>
<gene>
    <name evidence="2" type="ORF">M9458_055615</name>
</gene>
<proteinExistence type="predicted"/>
<sequence length="401" mass="43292">MSLFSKALRMDLPASRLPHSVTEYSATKGSSSFSRRHCQGMDITRLLLALEQGMRSLEDYIQEREGPRSSLAVFMYYALLCVGSSFTMGAAEEKRDIMVMAAVKFSQPKALGRLSVLIATLVCKPTREMVAALEHNGSNNNAPKVTAVFPESSHVRAALPESSSYSCFEPRHISADIPEPRHISSDLPEPRLITTDRPVSRHVTSDRPESRNATYDCPESRNFTTDHLESRHVLPAAPSSSSIQLEGCTLAGIPKPTYLSHPVFERWPLSVALPIMRIAIGCVRAAFTTAEIPEPSMPTEGSPEVAAEAAEPPEMVDPTSGPEVVAEAAEPPEAVTFTSALVPVVAPTSELLSCPVPATYELFARSITAIDAVSELSACPVTAMEAISELCPSCHDDRGSL</sequence>
<reference evidence="2 3" key="1">
    <citation type="submission" date="2024-05" db="EMBL/GenBank/DDBJ databases">
        <title>Genome sequencing and assembly of Indian major carp, Cirrhinus mrigala (Hamilton, 1822).</title>
        <authorList>
            <person name="Mohindra V."/>
            <person name="Chowdhury L.M."/>
            <person name="Lal K."/>
            <person name="Jena J.K."/>
        </authorList>
    </citation>
    <scope>NUCLEOTIDE SEQUENCE [LARGE SCALE GENOMIC DNA]</scope>
    <source>
        <strain evidence="2">CM1030</strain>
        <tissue evidence="2">Blood</tissue>
    </source>
</reference>
<protein>
    <submittedName>
        <fullName evidence="2">Uncharacterized protein</fullName>
    </submittedName>
</protein>
<dbReference type="AlphaFoldDB" id="A0ABD0MFG4"/>
<dbReference type="Proteomes" id="UP001529510">
    <property type="component" value="Unassembled WGS sequence"/>
</dbReference>
<accession>A0ABD0MFG4</accession>
<evidence type="ECO:0000313" key="3">
    <source>
        <dbReference type="Proteomes" id="UP001529510"/>
    </source>
</evidence>
<name>A0ABD0MFG4_CIRMR</name>